<reference evidence="3" key="1">
    <citation type="submission" date="2017-04" db="EMBL/GenBank/DDBJ databases">
        <title>Function of individual gut microbiota members based on whole genome sequencing of pure cultures obtained from chicken caecum.</title>
        <authorList>
            <person name="Medvecky M."/>
            <person name="Cejkova D."/>
            <person name="Polansky O."/>
            <person name="Karasova D."/>
            <person name="Kubasova T."/>
            <person name="Cizek A."/>
            <person name="Rychlik I."/>
        </authorList>
    </citation>
    <scope>NUCLEOTIDE SEQUENCE [LARGE SCALE GENOMIC DNA]</scope>
    <source>
        <strain evidence="3">An144</strain>
    </source>
</reference>
<dbReference type="SUPFAM" id="SSF52113">
    <property type="entry name" value="BRCT domain"/>
    <property type="match status" value="1"/>
</dbReference>
<proteinExistence type="predicted"/>
<accession>A0A1Y4QXK9</accession>
<dbReference type="AlphaFoldDB" id="A0A1Y4QXK9"/>
<protein>
    <recommendedName>
        <fullName evidence="1">BRCT domain-containing protein</fullName>
    </recommendedName>
</protein>
<gene>
    <name evidence="2" type="ORF">B5E88_07665</name>
</gene>
<dbReference type="RefSeq" id="WP_087215163.1">
    <property type="nucleotide sequence ID" value="NZ_CP144490.1"/>
</dbReference>
<dbReference type="InterPro" id="IPR001357">
    <property type="entry name" value="BRCT_dom"/>
</dbReference>
<name>A0A1Y4QXK9_9ENTE</name>
<organism evidence="2 3">
    <name type="scientific">Enterococcus cecorum</name>
    <dbReference type="NCBI Taxonomy" id="44008"/>
    <lineage>
        <taxon>Bacteria</taxon>
        <taxon>Bacillati</taxon>
        <taxon>Bacillota</taxon>
        <taxon>Bacilli</taxon>
        <taxon>Lactobacillales</taxon>
        <taxon>Enterococcaceae</taxon>
        <taxon>Enterococcus</taxon>
    </lineage>
</organism>
<evidence type="ECO:0000313" key="2">
    <source>
        <dbReference type="EMBL" id="OUQ10065.1"/>
    </source>
</evidence>
<dbReference type="Gene3D" id="3.40.50.10190">
    <property type="entry name" value="BRCT domain"/>
    <property type="match status" value="1"/>
</dbReference>
<dbReference type="EMBL" id="NFLC01000013">
    <property type="protein sequence ID" value="OUQ10065.1"/>
    <property type="molecule type" value="Genomic_DNA"/>
</dbReference>
<feature type="domain" description="BRCT" evidence="1">
    <location>
        <begin position="1"/>
        <end position="91"/>
    </location>
</feature>
<comment type="caution">
    <text evidence="2">The sequence shown here is derived from an EMBL/GenBank/DDBJ whole genome shotgun (WGS) entry which is preliminary data.</text>
</comment>
<sequence length="91" mass="10596">MTEHVKDKKFVITGRLATFSREEAIELIKNKGAMIQPMVTPKTDYLVKGYFQLDLFNEDKKTRKLVLAEQLISKGYPIMIISEHSFLEMMK</sequence>
<dbReference type="CDD" id="cd17748">
    <property type="entry name" value="BRCT_DNA_ligase_like"/>
    <property type="match status" value="1"/>
</dbReference>
<evidence type="ECO:0000259" key="1">
    <source>
        <dbReference type="PROSITE" id="PS50172"/>
    </source>
</evidence>
<dbReference type="Pfam" id="PF00533">
    <property type="entry name" value="BRCT"/>
    <property type="match status" value="1"/>
</dbReference>
<evidence type="ECO:0000313" key="3">
    <source>
        <dbReference type="Proteomes" id="UP000196074"/>
    </source>
</evidence>
<dbReference type="Proteomes" id="UP000196074">
    <property type="component" value="Unassembled WGS sequence"/>
</dbReference>
<dbReference type="InterPro" id="IPR036420">
    <property type="entry name" value="BRCT_dom_sf"/>
</dbReference>
<dbReference type="PROSITE" id="PS50172">
    <property type="entry name" value="BRCT"/>
    <property type="match status" value="1"/>
</dbReference>